<feature type="transmembrane region" description="Helical" evidence="1">
    <location>
        <begin position="33"/>
        <end position="57"/>
    </location>
</feature>
<sequence length="124" mass="14175">LQKQKFPTQKMAADDKSANRNLISTQAKNERKVTFMVVVILTSFIIFNFPGAVWFVLKLHGFTESINSSHRALVETITNSLATTGKMLNFVLFCSSSSHFRQMLLSRCRELIRCVLRHRYSSST</sequence>
<evidence type="ECO:0000313" key="2">
    <source>
        <dbReference type="EMBL" id="GMT36921.1"/>
    </source>
</evidence>
<evidence type="ECO:0008006" key="4">
    <source>
        <dbReference type="Google" id="ProtNLM"/>
    </source>
</evidence>
<keyword evidence="3" id="KW-1185">Reference proteome</keyword>
<dbReference type="AlphaFoldDB" id="A0AAV5X0I1"/>
<name>A0AAV5X0I1_9BILA</name>
<evidence type="ECO:0000313" key="3">
    <source>
        <dbReference type="Proteomes" id="UP001432322"/>
    </source>
</evidence>
<keyword evidence="1" id="KW-1133">Transmembrane helix</keyword>
<feature type="non-terminal residue" evidence="2">
    <location>
        <position position="124"/>
    </location>
</feature>
<dbReference type="Proteomes" id="UP001432322">
    <property type="component" value="Unassembled WGS sequence"/>
</dbReference>
<reference evidence="2" key="1">
    <citation type="submission" date="2023-10" db="EMBL/GenBank/DDBJ databases">
        <title>Genome assembly of Pristionchus species.</title>
        <authorList>
            <person name="Yoshida K."/>
            <person name="Sommer R.J."/>
        </authorList>
    </citation>
    <scope>NUCLEOTIDE SEQUENCE</scope>
    <source>
        <strain evidence="2">RS5133</strain>
    </source>
</reference>
<protein>
    <recommendedName>
        <fullName evidence="4">G protein-coupled receptor</fullName>
    </recommendedName>
</protein>
<feature type="non-terminal residue" evidence="2">
    <location>
        <position position="1"/>
    </location>
</feature>
<dbReference type="SUPFAM" id="SSF81321">
    <property type="entry name" value="Family A G protein-coupled receptor-like"/>
    <property type="match status" value="1"/>
</dbReference>
<accession>A0AAV5X0I1</accession>
<dbReference type="PANTHER" id="PTHR46895">
    <property type="entry name" value="PROTEIN CBG20548-RELATED"/>
    <property type="match status" value="1"/>
</dbReference>
<keyword evidence="1" id="KW-0472">Membrane</keyword>
<keyword evidence="1" id="KW-0812">Transmembrane</keyword>
<evidence type="ECO:0000256" key="1">
    <source>
        <dbReference type="SAM" id="Phobius"/>
    </source>
</evidence>
<dbReference type="EMBL" id="BTSY01000007">
    <property type="protein sequence ID" value="GMT36921.1"/>
    <property type="molecule type" value="Genomic_DNA"/>
</dbReference>
<organism evidence="2 3">
    <name type="scientific">Pristionchus fissidentatus</name>
    <dbReference type="NCBI Taxonomy" id="1538716"/>
    <lineage>
        <taxon>Eukaryota</taxon>
        <taxon>Metazoa</taxon>
        <taxon>Ecdysozoa</taxon>
        <taxon>Nematoda</taxon>
        <taxon>Chromadorea</taxon>
        <taxon>Rhabditida</taxon>
        <taxon>Rhabditina</taxon>
        <taxon>Diplogasteromorpha</taxon>
        <taxon>Diplogasteroidea</taxon>
        <taxon>Neodiplogasteridae</taxon>
        <taxon>Pristionchus</taxon>
    </lineage>
</organism>
<gene>
    <name evidence="2" type="ORF">PFISCL1PPCAC_28218</name>
</gene>
<comment type="caution">
    <text evidence="2">The sequence shown here is derived from an EMBL/GenBank/DDBJ whole genome shotgun (WGS) entry which is preliminary data.</text>
</comment>
<dbReference type="PANTHER" id="PTHR46895:SF8">
    <property type="entry name" value="G-PROTEIN COUPLED RECEPTORS FAMILY 1 PROFILE DOMAIN-CONTAINING PROTEIN"/>
    <property type="match status" value="1"/>
</dbReference>
<proteinExistence type="predicted"/>
<dbReference type="Gene3D" id="1.20.1070.10">
    <property type="entry name" value="Rhodopsin 7-helix transmembrane proteins"/>
    <property type="match status" value="1"/>
</dbReference>